<dbReference type="GO" id="GO:0005975">
    <property type="term" value="P:carbohydrate metabolic process"/>
    <property type="evidence" value="ECO:0007669"/>
    <property type="project" value="InterPro"/>
</dbReference>
<protein>
    <recommendedName>
        <fullName evidence="5">Beta-glucosidase</fullName>
    </recommendedName>
</protein>
<dbReference type="AlphaFoldDB" id="A0AA88D557"/>
<dbReference type="SUPFAM" id="SSF51445">
    <property type="entry name" value="(Trans)glycosidases"/>
    <property type="match status" value="1"/>
</dbReference>
<dbReference type="Gene3D" id="3.20.20.80">
    <property type="entry name" value="Glycosidases"/>
    <property type="match status" value="1"/>
</dbReference>
<gene>
    <name evidence="3" type="ORF">TIFTF001_015474</name>
</gene>
<dbReference type="InterPro" id="IPR001360">
    <property type="entry name" value="Glyco_hydro_1"/>
</dbReference>
<evidence type="ECO:0008006" key="5">
    <source>
        <dbReference type="Google" id="ProtNLM"/>
    </source>
</evidence>
<proteinExistence type="inferred from homology"/>
<reference evidence="3" key="1">
    <citation type="submission" date="2023-07" db="EMBL/GenBank/DDBJ databases">
        <title>draft genome sequence of fig (Ficus carica).</title>
        <authorList>
            <person name="Takahashi T."/>
            <person name="Nishimura K."/>
        </authorList>
    </citation>
    <scope>NUCLEOTIDE SEQUENCE</scope>
</reference>
<dbReference type="PRINTS" id="PR00131">
    <property type="entry name" value="GLHYDRLASE1"/>
</dbReference>
<dbReference type="EMBL" id="BTGU01000022">
    <property type="protein sequence ID" value="GMN46283.1"/>
    <property type="molecule type" value="Genomic_DNA"/>
</dbReference>
<comment type="similarity">
    <text evidence="1 2">Belongs to the glycosyl hydrolase 1 family.</text>
</comment>
<dbReference type="InterPro" id="IPR017853">
    <property type="entry name" value="GH"/>
</dbReference>
<dbReference type="PANTHER" id="PTHR10353:SF28">
    <property type="entry name" value="BETA-GLUCOSIDASE 44"/>
    <property type="match status" value="1"/>
</dbReference>
<keyword evidence="4" id="KW-1185">Reference proteome</keyword>
<sequence length="97" mass="11288">MQSKLVHTCIIMGRLSGIDDTGNVTLAQGLHDTTRTNFYKSYLMKLKNAIDGANVVGYFAWSLLDNSEWRLRYTSRFKSLCRLQQLCWKSRRFGNNY</sequence>
<evidence type="ECO:0000256" key="1">
    <source>
        <dbReference type="ARBA" id="ARBA00010838"/>
    </source>
</evidence>
<accession>A0AA88D557</accession>
<organism evidence="3 4">
    <name type="scientific">Ficus carica</name>
    <name type="common">Common fig</name>
    <dbReference type="NCBI Taxonomy" id="3494"/>
    <lineage>
        <taxon>Eukaryota</taxon>
        <taxon>Viridiplantae</taxon>
        <taxon>Streptophyta</taxon>
        <taxon>Embryophyta</taxon>
        <taxon>Tracheophyta</taxon>
        <taxon>Spermatophyta</taxon>
        <taxon>Magnoliopsida</taxon>
        <taxon>eudicotyledons</taxon>
        <taxon>Gunneridae</taxon>
        <taxon>Pentapetalae</taxon>
        <taxon>rosids</taxon>
        <taxon>fabids</taxon>
        <taxon>Rosales</taxon>
        <taxon>Moraceae</taxon>
        <taxon>Ficeae</taxon>
        <taxon>Ficus</taxon>
    </lineage>
</organism>
<dbReference type="GO" id="GO:0008422">
    <property type="term" value="F:beta-glucosidase activity"/>
    <property type="evidence" value="ECO:0007669"/>
    <property type="project" value="TreeGrafter"/>
</dbReference>
<dbReference type="PANTHER" id="PTHR10353">
    <property type="entry name" value="GLYCOSYL HYDROLASE"/>
    <property type="match status" value="1"/>
</dbReference>
<evidence type="ECO:0000313" key="4">
    <source>
        <dbReference type="Proteomes" id="UP001187192"/>
    </source>
</evidence>
<dbReference type="Proteomes" id="UP001187192">
    <property type="component" value="Unassembled WGS sequence"/>
</dbReference>
<comment type="caution">
    <text evidence="3">The sequence shown here is derived from an EMBL/GenBank/DDBJ whole genome shotgun (WGS) entry which is preliminary data.</text>
</comment>
<evidence type="ECO:0000313" key="3">
    <source>
        <dbReference type="EMBL" id="GMN46283.1"/>
    </source>
</evidence>
<dbReference type="Pfam" id="PF00232">
    <property type="entry name" value="Glyco_hydro_1"/>
    <property type="match status" value="1"/>
</dbReference>
<evidence type="ECO:0000256" key="2">
    <source>
        <dbReference type="RuleBase" id="RU003690"/>
    </source>
</evidence>
<name>A0AA88D557_FICCA</name>